<keyword evidence="1" id="KW-0175">Coiled coil</keyword>
<dbReference type="GO" id="GO:0005509">
    <property type="term" value="F:calcium ion binding"/>
    <property type="evidence" value="ECO:0007669"/>
    <property type="project" value="InterPro"/>
</dbReference>
<dbReference type="Proteomes" id="UP000688137">
    <property type="component" value="Unassembled WGS sequence"/>
</dbReference>
<protein>
    <recommendedName>
        <fullName evidence="3">EF-hand domain-containing protein</fullName>
    </recommendedName>
</protein>
<dbReference type="InterPro" id="IPR002048">
    <property type="entry name" value="EF_hand_dom"/>
</dbReference>
<dbReference type="OMA" id="QMNDRDE"/>
<feature type="region of interest" description="Disordered" evidence="2">
    <location>
        <begin position="242"/>
        <end position="271"/>
    </location>
</feature>
<evidence type="ECO:0000256" key="2">
    <source>
        <dbReference type="SAM" id="MobiDB-lite"/>
    </source>
</evidence>
<proteinExistence type="predicted"/>
<dbReference type="AlphaFoldDB" id="A0A8S1MWG7"/>
<dbReference type="PANTHER" id="PTHR35381">
    <property type="entry name" value="EF-HAND DOMAIN-CONTAINING PROTEIN"/>
    <property type="match status" value="1"/>
</dbReference>
<comment type="caution">
    <text evidence="4">The sequence shown here is derived from an EMBL/GenBank/DDBJ whole genome shotgun (WGS) entry which is preliminary data.</text>
</comment>
<evidence type="ECO:0000259" key="3">
    <source>
        <dbReference type="PROSITE" id="PS50222"/>
    </source>
</evidence>
<dbReference type="EMBL" id="CAJJDM010000062">
    <property type="protein sequence ID" value="CAD8079174.1"/>
    <property type="molecule type" value="Genomic_DNA"/>
</dbReference>
<dbReference type="PANTHER" id="PTHR35381:SF1">
    <property type="entry name" value="EF-HAND DOMAIN-CONTAINING PROTEIN"/>
    <property type="match status" value="1"/>
</dbReference>
<evidence type="ECO:0000313" key="4">
    <source>
        <dbReference type="EMBL" id="CAD8079174.1"/>
    </source>
</evidence>
<sequence length="483" mass="57238">MYSIKTEPQPIAIVSLQMNDRDEEIRVYEGEDVEHIVRVFCQNHYLGQDCVLYLVNQINEQLKRESSPRFGESFGQNNISHQLLYTSPSQQSDYGITTQASSIDENQNSAQKSYEKWQQIINKKTDLKQIKTVNQNTVQWNVPSSARSFNDNKKVSTNERLYRDGLDRQKNKMEKAEQYKLQKSQLEQQQATFQPLISPRSRQIVEQKKLSKPDCSINNIGNQLYQKGLDLNLKKEKHRMQIQEQERKQSPFQPRITDTSRNHSQNRSNTPIHDKLYFQAKEDKKKKEEFQNREFQKIHPFHPNSQNNEIKHTSTYQKILVDKLVKEHEEKQKRIEKKKQEYQNQIQNQVTFKPNINKDSTYKKVSEMKEYEDIQIAQDLQKMQSRLYSKNSFSQSETRIQSQQSQQSLFDLNIQRIFNQLDSDKDGYISKDNLSLDDLDFETLQAIEVVLNQIEEDSYQEINLKGFKKLCEMHQLHQQLNSL</sequence>
<organism evidence="4 5">
    <name type="scientific">Paramecium primaurelia</name>
    <dbReference type="NCBI Taxonomy" id="5886"/>
    <lineage>
        <taxon>Eukaryota</taxon>
        <taxon>Sar</taxon>
        <taxon>Alveolata</taxon>
        <taxon>Ciliophora</taxon>
        <taxon>Intramacronucleata</taxon>
        <taxon>Oligohymenophorea</taxon>
        <taxon>Peniculida</taxon>
        <taxon>Parameciidae</taxon>
        <taxon>Paramecium</taxon>
    </lineage>
</organism>
<reference evidence="4" key="1">
    <citation type="submission" date="2021-01" db="EMBL/GenBank/DDBJ databases">
        <authorList>
            <consortium name="Genoscope - CEA"/>
            <person name="William W."/>
        </authorList>
    </citation>
    <scope>NUCLEOTIDE SEQUENCE</scope>
</reference>
<feature type="coiled-coil region" evidence="1">
    <location>
        <begin position="321"/>
        <end position="348"/>
    </location>
</feature>
<keyword evidence="5" id="KW-1185">Reference proteome</keyword>
<feature type="compositionally biased region" description="Polar residues" evidence="2">
    <location>
        <begin position="250"/>
        <end position="271"/>
    </location>
</feature>
<evidence type="ECO:0000256" key="1">
    <source>
        <dbReference type="SAM" id="Coils"/>
    </source>
</evidence>
<gene>
    <name evidence="4" type="ORF">PPRIM_AZ9-3.1.T0610160</name>
</gene>
<accession>A0A8S1MWG7</accession>
<name>A0A8S1MWG7_PARPR</name>
<dbReference type="PROSITE" id="PS50222">
    <property type="entry name" value="EF_HAND_2"/>
    <property type="match status" value="1"/>
</dbReference>
<feature type="domain" description="EF-hand" evidence="3">
    <location>
        <begin position="409"/>
        <end position="444"/>
    </location>
</feature>
<evidence type="ECO:0000313" key="5">
    <source>
        <dbReference type="Proteomes" id="UP000688137"/>
    </source>
</evidence>